<dbReference type="EMBL" id="BSXS01005407">
    <property type="protein sequence ID" value="GME84323.1"/>
    <property type="molecule type" value="Genomic_DNA"/>
</dbReference>
<protein>
    <submittedName>
        <fullName evidence="1">Unnamed protein product</fullName>
    </submittedName>
</protein>
<comment type="caution">
    <text evidence="1">The sequence shown here is derived from an EMBL/GenBank/DDBJ whole genome shotgun (WGS) entry which is preliminary data.</text>
</comment>
<organism evidence="1 2">
    <name type="scientific">Ambrosiozyma monospora</name>
    <name type="common">Yeast</name>
    <name type="synonym">Endomycopsis monosporus</name>
    <dbReference type="NCBI Taxonomy" id="43982"/>
    <lineage>
        <taxon>Eukaryota</taxon>
        <taxon>Fungi</taxon>
        <taxon>Dikarya</taxon>
        <taxon>Ascomycota</taxon>
        <taxon>Saccharomycotina</taxon>
        <taxon>Pichiomycetes</taxon>
        <taxon>Pichiales</taxon>
        <taxon>Pichiaceae</taxon>
        <taxon>Ambrosiozyma</taxon>
    </lineage>
</organism>
<name>A0ACB5TA58_AMBMO</name>
<reference evidence="1" key="1">
    <citation type="submission" date="2023-04" db="EMBL/GenBank/DDBJ databases">
        <title>Ambrosiozyma monospora NBRC 10751.</title>
        <authorList>
            <person name="Ichikawa N."/>
            <person name="Sato H."/>
            <person name="Tonouchi N."/>
        </authorList>
    </citation>
    <scope>NUCLEOTIDE SEQUENCE</scope>
    <source>
        <strain evidence="1">NBRC 10751</strain>
    </source>
</reference>
<sequence>MLPKFLVLWTFLLNWASCAVILNSHLLTRDIGPTAPLSLSSSSASSDDDKHPPNPPTTSIIDILSSTPEFSKFIVSLQRSGLIDTVNNLENVTLLAPLNQAFGDNADYVRITKDDLFQFIVDEPLLSSQIVGVQILRTLYNGASPFLKKLPLPILCDNRDGLFMIENANVVETDLIAGTSNSVVYGLDTIIEEKQSICEILSRPYEEIPHDKDVKVFTSLMSHNDFCVRNQFTNLTVLLPLDSALSFNDIEMDYLYTDLGEDDRLKLVSNYLISVVWW</sequence>
<gene>
    <name evidence="1" type="ORF">Amon02_000675900</name>
</gene>
<evidence type="ECO:0000313" key="2">
    <source>
        <dbReference type="Proteomes" id="UP001165064"/>
    </source>
</evidence>
<evidence type="ECO:0000313" key="1">
    <source>
        <dbReference type="EMBL" id="GME84323.1"/>
    </source>
</evidence>
<proteinExistence type="predicted"/>
<dbReference type="Proteomes" id="UP001165064">
    <property type="component" value="Unassembled WGS sequence"/>
</dbReference>
<accession>A0ACB5TA58</accession>
<keyword evidence="2" id="KW-1185">Reference proteome</keyword>